<dbReference type="Pfam" id="PF10342">
    <property type="entry name" value="Kre9_KNH"/>
    <property type="match status" value="1"/>
</dbReference>
<name>A0A1Z1C4Q1_CLAUC</name>
<keyword evidence="1 3" id="KW-0732">Signal</keyword>
<evidence type="ECO:0000259" key="4">
    <source>
        <dbReference type="Pfam" id="PF10342"/>
    </source>
</evidence>
<proteinExistence type="predicted"/>
<dbReference type="AlphaFoldDB" id="A0A1Z1C4Q1"/>
<dbReference type="PANTHER" id="PTHR40633">
    <property type="entry name" value="MATRIX PROTEIN, PUTATIVE (AFU_ORTHOLOGUE AFUA_8G05410)-RELATED"/>
    <property type="match status" value="1"/>
</dbReference>
<organism evidence="5">
    <name type="scientific">Cladonia uncialis subsp. uncialis</name>
    <dbReference type="NCBI Taxonomy" id="180999"/>
    <lineage>
        <taxon>Eukaryota</taxon>
        <taxon>Fungi</taxon>
        <taxon>Dikarya</taxon>
        <taxon>Ascomycota</taxon>
        <taxon>Pezizomycotina</taxon>
        <taxon>Lecanoromycetes</taxon>
        <taxon>OSLEUM clade</taxon>
        <taxon>Lecanoromycetidae</taxon>
        <taxon>Lecanorales</taxon>
        <taxon>Lecanorineae</taxon>
        <taxon>Cladoniaceae</taxon>
        <taxon>Cladonia</taxon>
    </lineage>
</organism>
<dbReference type="EMBL" id="KX264272">
    <property type="protein sequence ID" value="ANM86531.1"/>
    <property type="molecule type" value="Genomic_DNA"/>
</dbReference>
<dbReference type="InterPro" id="IPR052982">
    <property type="entry name" value="SRP1/TIP1-like"/>
</dbReference>
<feature type="transmembrane region" description="Helical" evidence="2">
    <location>
        <begin position="233"/>
        <end position="252"/>
    </location>
</feature>
<feature type="domain" description="Yeast cell wall synthesis Kre9/Knh1-like N-terminal" evidence="4">
    <location>
        <begin position="30"/>
        <end position="105"/>
    </location>
</feature>
<evidence type="ECO:0000256" key="1">
    <source>
        <dbReference type="ARBA" id="ARBA00022729"/>
    </source>
</evidence>
<feature type="signal peptide" evidence="3">
    <location>
        <begin position="1"/>
        <end position="18"/>
    </location>
</feature>
<sequence length="253" mass="26627">MRFTTISTALLAPLCAHAVVMFTNNAYNGIAAGTPFTLTWSGDGTPVTIDLLNGPTQMLVKVDAVANGVSGSSYSWTPPKTLQAGTYALSITQSGSTNYSPQFSITGNSVPTFWNMPTTTPALFPPPPSSTVGRAIATSPPSLPPMSKASPQQYPPPGPTLTVVSDFTTSSTSYAYTRYSHTIRPITPVTMGSTPWLYPSGSMNSSVSVQYGPNKVFPTGLDFEDGATRLGRFRLGLSLAVMFAGALLASYAF</sequence>
<reference evidence="5" key="1">
    <citation type="submission" date="2016-05" db="EMBL/GenBank/DDBJ databases">
        <title>Lichen genome sequencing reveals its rich biosynthetic potential.</title>
        <authorList>
            <person name="Bertrand R.L."/>
            <person name="Abdel-Hameed M."/>
            <person name="Sorensen J.L."/>
        </authorList>
    </citation>
    <scope>NUCLEOTIDE SEQUENCE</scope>
</reference>
<keyword evidence="2" id="KW-0812">Transmembrane</keyword>
<evidence type="ECO:0000313" key="5">
    <source>
        <dbReference type="EMBL" id="ANM86531.1"/>
    </source>
</evidence>
<feature type="chain" id="PRO_5012803017" description="Yeast cell wall synthesis Kre9/Knh1-like N-terminal domain-containing protein" evidence="3">
    <location>
        <begin position="19"/>
        <end position="253"/>
    </location>
</feature>
<dbReference type="PANTHER" id="PTHR40633:SF1">
    <property type="entry name" value="GPI ANCHORED SERINE-THREONINE RICH PROTEIN (AFU_ORTHOLOGUE AFUA_1G03630)"/>
    <property type="match status" value="1"/>
</dbReference>
<accession>A0A1Z1C4Q1</accession>
<keyword evidence="2" id="KW-0472">Membrane</keyword>
<dbReference type="InterPro" id="IPR018466">
    <property type="entry name" value="Kre9/Knh1-like_N"/>
</dbReference>
<keyword evidence="2" id="KW-1133">Transmembrane helix</keyword>
<evidence type="ECO:0000256" key="3">
    <source>
        <dbReference type="SAM" id="SignalP"/>
    </source>
</evidence>
<evidence type="ECO:0000256" key="2">
    <source>
        <dbReference type="SAM" id="Phobius"/>
    </source>
</evidence>
<protein>
    <recommendedName>
        <fullName evidence="4">Yeast cell wall synthesis Kre9/Knh1-like N-terminal domain-containing protein</fullName>
    </recommendedName>
</protein>